<keyword evidence="2" id="KW-1185">Reference proteome</keyword>
<dbReference type="InParanoid" id="A0A0U5ESE1"/>
<gene>
    <name evidence="1" type="ORF">PNK_1529</name>
</gene>
<accession>A0A0U5ESE1</accession>
<evidence type="ECO:0000313" key="2">
    <source>
        <dbReference type="Proteomes" id="UP000069902"/>
    </source>
</evidence>
<name>A0A0U5ESE1_9BACT</name>
<dbReference type="EMBL" id="LN879502">
    <property type="protein sequence ID" value="CUI17139.1"/>
    <property type="molecule type" value="Genomic_DNA"/>
</dbReference>
<dbReference type="RefSeq" id="WP_059061292.1">
    <property type="nucleotide sequence ID" value="NZ_LN879502.1"/>
</dbReference>
<dbReference type="Proteomes" id="UP000069902">
    <property type="component" value="Chromosome cPNK"/>
</dbReference>
<sequence length="76" mass="8897">MSSLFQIEIPKRNTACSAQGERLLPGMEYYSLLMENDMQQMIRQDFCISCWPQVADSDTVLNSRSYWKSKIDLKKK</sequence>
<dbReference type="KEGG" id="pnl:PNK_1529"/>
<reference evidence="2" key="1">
    <citation type="submission" date="2015-09" db="EMBL/GenBank/DDBJ databases">
        <authorList>
            <person name="Bertelli C."/>
        </authorList>
    </citation>
    <scope>NUCLEOTIDE SEQUENCE [LARGE SCALE GENOMIC DNA]</scope>
    <source>
        <strain evidence="2">KNic</strain>
    </source>
</reference>
<protein>
    <submittedName>
        <fullName evidence="1">Uncharacterized protein</fullName>
    </submittedName>
</protein>
<dbReference type="PATRIC" id="fig|389348.3.peg.1714"/>
<dbReference type="STRING" id="389348.PNK_1529"/>
<organism evidence="1 2">
    <name type="scientific">Candidatus Protochlamydia naegleriophila</name>
    <dbReference type="NCBI Taxonomy" id="389348"/>
    <lineage>
        <taxon>Bacteria</taxon>
        <taxon>Pseudomonadati</taxon>
        <taxon>Chlamydiota</taxon>
        <taxon>Chlamydiia</taxon>
        <taxon>Parachlamydiales</taxon>
        <taxon>Parachlamydiaceae</taxon>
        <taxon>Candidatus Protochlamydia</taxon>
    </lineage>
</organism>
<dbReference type="AlphaFoldDB" id="A0A0U5ESE1"/>
<evidence type="ECO:0000313" key="1">
    <source>
        <dbReference type="EMBL" id="CUI17139.1"/>
    </source>
</evidence>
<proteinExistence type="predicted"/>